<dbReference type="RefSeq" id="WP_021239429.1">
    <property type="nucleotide sequence ID" value="NZ_ATHO01000147.1"/>
</dbReference>
<dbReference type="Pfam" id="PF00873">
    <property type="entry name" value="ACR_tran"/>
    <property type="match status" value="1"/>
</dbReference>
<reference evidence="2 3" key="1">
    <citation type="journal article" date="2013" name="Genome Announc.">
        <title>Draft Genome Sequence of Sphingobium quisquiliarum Strain P25T, a Novel Hexachlorocyclohexane (HCH)-Degrading Bacterium Isolated from an HCH Dumpsite.</title>
        <authorList>
            <person name="Kumar Singh A."/>
            <person name="Sangwan N."/>
            <person name="Sharma A."/>
            <person name="Gupta V."/>
            <person name="Khurana J.P."/>
            <person name="Lal R."/>
        </authorList>
    </citation>
    <scope>NUCLEOTIDE SEQUENCE [LARGE SCALE GENOMIC DNA]</scope>
    <source>
        <strain evidence="2 3">P25</strain>
    </source>
</reference>
<evidence type="ECO:0008006" key="4">
    <source>
        <dbReference type="Google" id="ProtNLM"/>
    </source>
</evidence>
<evidence type="ECO:0000256" key="1">
    <source>
        <dbReference type="SAM" id="Phobius"/>
    </source>
</evidence>
<keyword evidence="1" id="KW-1133">Transmembrane helix</keyword>
<feature type="transmembrane region" description="Helical" evidence="1">
    <location>
        <begin position="333"/>
        <end position="352"/>
    </location>
</feature>
<gene>
    <name evidence="2" type="ORF">L288_16915</name>
</gene>
<feature type="transmembrane region" description="Helical" evidence="1">
    <location>
        <begin position="359"/>
        <end position="381"/>
    </location>
</feature>
<evidence type="ECO:0000313" key="3">
    <source>
        <dbReference type="Proteomes" id="UP000015525"/>
    </source>
</evidence>
<dbReference type="Gene3D" id="1.20.1640.10">
    <property type="entry name" value="Multidrug efflux transporter AcrB transmembrane domain"/>
    <property type="match status" value="2"/>
</dbReference>
<dbReference type="Proteomes" id="UP000015525">
    <property type="component" value="Unassembled WGS sequence"/>
</dbReference>
<dbReference type="PANTHER" id="PTHR32063">
    <property type="match status" value="1"/>
</dbReference>
<feature type="transmembrane region" description="Helical" evidence="1">
    <location>
        <begin position="951"/>
        <end position="971"/>
    </location>
</feature>
<dbReference type="AlphaFoldDB" id="T0GNI6"/>
<sequence>MSRFNLSRWATGHPALVGFLVALLFVAGAVQFLHLGRAEDPGFTLKDMIVSASWPGASAAQMQAQVADPLERKLRATESIETIQTYCVDGACVLTLSLFDGAPPARVPEIWQQVRRELSDLRPSLPDGVALSANDEYSDVYGYVFLLTGAENARLVQQAEHMRRSFLRIPGAGKVQIAGEVPRQIVVAFDPARLAGMGITPGQVARALSRRNMVTPAGTYQLPLRVPVRIAGEADGAGAVENTMVATPGGAVRVGDIATVSRGYADPPPMLVRHQGQPAVSLSVAMRPGADGLAFGKALRAQADQLRSQLPAGMMLSQVEDQSVTIREAVDTFLVKFFAALTVVLIVAFLTLGLRTGIVVALSVPLTLAIVALFMGVAGIGLERISLGALILSLGLLVDDAIISVEAMAVQLEKGASRMDAAAYAWTHTAFPMLTGTLLTVAGFLPAGLARSTTSEYAGGIFWVTGAALLVSWIVAVVFTPYLGVKLLPMPDKPESHDLYDRPVYRRLRATVSWCIARRGLIVAGTAGLLAVSLAGALLVRQQFFPASDRPELIVDIAMRPGSSIGATSAAVAQIEKGLARDRDIASLNSYIGDGVPRFYLPFGPQLPNPATATVMIVARDLAARERLVEKIGRLRVTPDAHLHPRRLSLGPSLGFPVQYRVAGPDVERLRAISGEIADVLRTTQDATAVQVNWGLPSPAAIVRFDAARLGHIGGDRTGMADDVNIVLSGMQAGEVLDGNKRAAILLRGAQPDRTDPARLEDVAVTTAQGSAPLGQLGRVSIAQEQPILWTRNGEPVMTVQADMAGNVQASQILARAKPRIDRIAQALPPGYRIEIGGDEELSAKANKAIVDLLPVASAVMLLLLMIQLQSIRHVLLVLATAPLGLIGAVAALLVTGAPFGFVALLGLIALAGMIMRNSIILVDQVQVNQAGGASLNAALLDATISRSRPVVLTALAAVLAFIPLSFNIFWGPMAIVMIGGLAGATLLTLLALPALYALVFTPRAGSSEDIGHD</sequence>
<proteinExistence type="predicted"/>
<keyword evidence="3" id="KW-1185">Reference proteome</keyword>
<feature type="transmembrane region" description="Helical" evidence="1">
    <location>
        <begin position="849"/>
        <end position="867"/>
    </location>
</feature>
<dbReference type="PRINTS" id="PR00702">
    <property type="entry name" value="ACRIFLAVINRP"/>
</dbReference>
<dbReference type="PATRIC" id="fig|1329909.3.peg.3257"/>
<dbReference type="Gene3D" id="3.30.70.1320">
    <property type="entry name" value="Multidrug efflux transporter AcrB pore domain like"/>
    <property type="match status" value="1"/>
</dbReference>
<comment type="caution">
    <text evidence="2">The sequence shown here is derived from an EMBL/GenBank/DDBJ whole genome shotgun (WGS) entry which is preliminary data.</text>
</comment>
<dbReference type="SUPFAM" id="SSF82866">
    <property type="entry name" value="Multidrug efflux transporter AcrB transmembrane domain"/>
    <property type="match status" value="2"/>
</dbReference>
<evidence type="ECO:0000313" key="2">
    <source>
        <dbReference type="EMBL" id="EQB02242.1"/>
    </source>
</evidence>
<feature type="transmembrane region" description="Helical" evidence="1">
    <location>
        <begin position="457"/>
        <end position="483"/>
    </location>
</feature>
<keyword evidence="1" id="KW-0472">Membrane</keyword>
<dbReference type="GO" id="GO:0042910">
    <property type="term" value="F:xenobiotic transmembrane transporter activity"/>
    <property type="evidence" value="ECO:0007669"/>
    <property type="project" value="TreeGrafter"/>
</dbReference>
<dbReference type="Gene3D" id="3.30.70.1430">
    <property type="entry name" value="Multidrug efflux transporter AcrB pore domain"/>
    <property type="match status" value="2"/>
</dbReference>
<feature type="transmembrane region" description="Helical" evidence="1">
    <location>
        <begin position="516"/>
        <end position="540"/>
    </location>
</feature>
<accession>T0GNI6</accession>
<dbReference type="InterPro" id="IPR027463">
    <property type="entry name" value="AcrB_DN_DC_subdom"/>
</dbReference>
<keyword evidence="1" id="KW-0812">Transmembrane</keyword>
<dbReference type="Gene3D" id="3.30.2090.10">
    <property type="entry name" value="Multidrug efflux transporter AcrB TolC docking domain, DN and DC subdomains"/>
    <property type="match status" value="2"/>
</dbReference>
<organism evidence="2 3">
    <name type="scientific">Sphingobium quisquiliarum P25</name>
    <dbReference type="NCBI Taxonomy" id="1329909"/>
    <lineage>
        <taxon>Bacteria</taxon>
        <taxon>Pseudomonadati</taxon>
        <taxon>Pseudomonadota</taxon>
        <taxon>Alphaproteobacteria</taxon>
        <taxon>Sphingomonadales</taxon>
        <taxon>Sphingomonadaceae</taxon>
        <taxon>Sphingobium</taxon>
    </lineage>
</organism>
<dbReference type="EMBL" id="ATHO01000147">
    <property type="protein sequence ID" value="EQB02242.1"/>
    <property type="molecule type" value="Genomic_DNA"/>
</dbReference>
<dbReference type="GO" id="GO:0005886">
    <property type="term" value="C:plasma membrane"/>
    <property type="evidence" value="ECO:0007669"/>
    <property type="project" value="TreeGrafter"/>
</dbReference>
<dbReference type="InterPro" id="IPR001036">
    <property type="entry name" value="Acrflvin-R"/>
</dbReference>
<dbReference type="SUPFAM" id="SSF82693">
    <property type="entry name" value="Multidrug efflux transporter AcrB pore domain, PN1, PN2, PC1 and PC2 subdomains"/>
    <property type="match status" value="2"/>
</dbReference>
<protein>
    <recommendedName>
        <fullName evidence="4">Cobalt transporter</fullName>
    </recommendedName>
</protein>
<name>T0GNI6_9SPHN</name>
<feature type="transmembrane region" description="Helical" evidence="1">
    <location>
        <begin position="977"/>
        <end position="1000"/>
    </location>
</feature>
<dbReference type="SUPFAM" id="SSF82714">
    <property type="entry name" value="Multidrug efflux transporter AcrB TolC docking domain, DN and DC subdomains"/>
    <property type="match status" value="1"/>
</dbReference>
<dbReference type="PANTHER" id="PTHR32063:SF18">
    <property type="entry name" value="CATION EFFLUX SYSTEM PROTEIN"/>
    <property type="match status" value="1"/>
</dbReference>
<dbReference type="Gene3D" id="3.30.70.1440">
    <property type="entry name" value="Multidrug efflux transporter AcrB pore domain"/>
    <property type="match status" value="1"/>
</dbReference>
<feature type="transmembrane region" description="Helical" evidence="1">
    <location>
        <begin position="387"/>
        <end position="409"/>
    </location>
</feature>
<feature type="transmembrane region" description="Helical" evidence="1">
    <location>
        <begin position="421"/>
        <end position="445"/>
    </location>
</feature>